<name>A0A6P5MBA3_ARADU</name>
<dbReference type="Gene3D" id="2.40.70.10">
    <property type="entry name" value="Acid Proteases"/>
    <property type="match status" value="1"/>
</dbReference>
<organism evidence="1 2">
    <name type="scientific">Arachis duranensis</name>
    <name type="common">Wild peanut</name>
    <dbReference type="NCBI Taxonomy" id="130453"/>
    <lineage>
        <taxon>Eukaryota</taxon>
        <taxon>Viridiplantae</taxon>
        <taxon>Streptophyta</taxon>
        <taxon>Embryophyta</taxon>
        <taxon>Tracheophyta</taxon>
        <taxon>Spermatophyta</taxon>
        <taxon>Magnoliopsida</taxon>
        <taxon>eudicotyledons</taxon>
        <taxon>Gunneridae</taxon>
        <taxon>Pentapetalae</taxon>
        <taxon>rosids</taxon>
        <taxon>fabids</taxon>
        <taxon>Fabales</taxon>
        <taxon>Fabaceae</taxon>
        <taxon>Papilionoideae</taxon>
        <taxon>50 kb inversion clade</taxon>
        <taxon>dalbergioids sensu lato</taxon>
        <taxon>Dalbergieae</taxon>
        <taxon>Pterocarpus clade</taxon>
        <taxon>Arachis</taxon>
    </lineage>
</organism>
<proteinExistence type="predicted"/>
<dbReference type="PANTHER" id="PTHR33067:SF9">
    <property type="entry name" value="RNA-DIRECTED DNA POLYMERASE"/>
    <property type="match status" value="1"/>
</dbReference>
<gene>
    <name evidence="2" type="primary">LOC110273603</name>
</gene>
<dbReference type="Proteomes" id="UP000515211">
    <property type="component" value="Chromosome 7"/>
</dbReference>
<dbReference type="GeneID" id="110273603"/>
<protein>
    <submittedName>
        <fullName evidence="2">Uncharacterized protein LOC110273603</fullName>
    </submittedName>
</protein>
<dbReference type="InterPro" id="IPR021109">
    <property type="entry name" value="Peptidase_aspartic_dom_sf"/>
</dbReference>
<dbReference type="PANTHER" id="PTHR33067">
    <property type="entry name" value="RNA-DIRECTED DNA POLYMERASE-RELATED"/>
    <property type="match status" value="1"/>
</dbReference>
<keyword evidence="1" id="KW-1185">Reference proteome</keyword>
<dbReference type="KEGG" id="adu:110273603"/>
<dbReference type="AlphaFoldDB" id="A0A6P5MBA3"/>
<accession>A0A6P5MBA3</accession>
<evidence type="ECO:0000313" key="1">
    <source>
        <dbReference type="Proteomes" id="UP000515211"/>
    </source>
</evidence>
<dbReference type="RefSeq" id="XP_020982457.1">
    <property type="nucleotide sequence ID" value="XM_021126798.1"/>
</dbReference>
<evidence type="ECO:0000313" key="2">
    <source>
        <dbReference type="RefSeq" id="XP_020982457.1"/>
    </source>
</evidence>
<sequence>MGVLEKVPPYRAFVKIMLLSEKKTLKGDGTVVFTKEAMPKEVYVAEKLKEEKAQEEIERTLLHAPLVAQEHEVPHLQKPQKETKDEHHSQFLEVSKKLQINIPFAEVSEQRPLSAALLKGLLSEKNTLKGDETKVLTKECSALIQNKLPRKMLDLGSFQILCTIENIAFDKVLCDLGSSINLMSLSIMKKMGIQEA</sequence>
<reference evidence="1" key="1">
    <citation type="journal article" date="2016" name="Nat. Genet.">
        <title>The genome sequences of Arachis duranensis and Arachis ipaensis, the diploid ancestors of cultivated peanut.</title>
        <authorList>
            <person name="Bertioli D.J."/>
            <person name="Cannon S.B."/>
            <person name="Froenicke L."/>
            <person name="Huang G."/>
            <person name="Farmer A.D."/>
            <person name="Cannon E.K."/>
            <person name="Liu X."/>
            <person name="Gao D."/>
            <person name="Clevenger J."/>
            <person name="Dash S."/>
            <person name="Ren L."/>
            <person name="Moretzsohn M.C."/>
            <person name="Shirasawa K."/>
            <person name="Huang W."/>
            <person name="Vidigal B."/>
            <person name="Abernathy B."/>
            <person name="Chu Y."/>
            <person name="Niederhuth C.E."/>
            <person name="Umale P."/>
            <person name="Araujo A.C."/>
            <person name="Kozik A."/>
            <person name="Kim K.D."/>
            <person name="Burow M.D."/>
            <person name="Varshney R.K."/>
            <person name="Wang X."/>
            <person name="Zhang X."/>
            <person name="Barkley N."/>
            <person name="Guimaraes P.M."/>
            <person name="Isobe S."/>
            <person name="Guo B."/>
            <person name="Liao B."/>
            <person name="Stalker H.T."/>
            <person name="Schmitz R.J."/>
            <person name="Scheffler B.E."/>
            <person name="Leal-Bertioli S.C."/>
            <person name="Xun X."/>
            <person name="Jackson S.A."/>
            <person name="Michelmore R."/>
            <person name="Ozias-Akins P."/>
        </authorList>
    </citation>
    <scope>NUCLEOTIDE SEQUENCE [LARGE SCALE GENOMIC DNA]</scope>
    <source>
        <strain evidence="1">cv. V14167</strain>
    </source>
</reference>
<reference evidence="2" key="2">
    <citation type="submission" date="2025-08" db="UniProtKB">
        <authorList>
            <consortium name="RefSeq"/>
        </authorList>
    </citation>
    <scope>IDENTIFICATION</scope>
    <source>
        <tissue evidence="2">Whole plant</tissue>
    </source>
</reference>